<organism evidence="2 3">
    <name type="scientific">Neorhizobium galegae</name>
    <name type="common">Rhizobium galegae</name>
    <dbReference type="NCBI Taxonomy" id="399"/>
    <lineage>
        <taxon>Bacteria</taxon>
        <taxon>Pseudomonadati</taxon>
        <taxon>Pseudomonadota</taxon>
        <taxon>Alphaproteobacteria</taxon>
        <taxon>Hyphomicrobiales</taxon>
        <taxon>Rhizobiaceae</taxon>
        <taxon>Rhizobium/Agrobacterium group</taxon>
        <taxon>Neorhizobium</taxon>
    </lineage>
</organism>
<gene>
    <name evidence="2" type="ORF">F4V91_04740</name>
</gene>
<evidence type="ECO:0000313" key="2">
    <source>
        <dbReference type="EMBL" id="KAB1089364.1"/>
    </source>
</evidence>
<reference evidence="2 3" key="1">
    <citation type="submission" date="2019-09" db="EMBL/GenBank/DDBJ databases">
        <title>Genome sequencing of Ng87 strain.</title>
        <authorList>
            <person name="Karasev E.S."/>
            <person name="Andronov E."/>
        </authorList>
    </citation>
    <scope>NUCLEOTIDE SEQUENCE [LARGE SCALE GENOMIC DNA]</scope>
    <source>
        <strain evidence="2 3">Ng87</strain>
    </source>
</reference>
<comment type="caution">
    <text evidence="2">The sequence shown here is derived from an EMBL/GenBank/DDBJ whole genome shotgun (WGS) entry which is preliminary data.</text>
</comment>
<accession>A0A6A1U0Z4</accession>
<evidence type="ECO:0000313" key="3">
    <source>
        <dbReference type="Proteomes" id="UP000386575"/>
    </source>
</evidence>
<dbReference type="Proteomes" id="UP000386575">
    <property type="component" value="Unassembled WGS sequence"/>
</dbReference>
<dbReference type="AlphaFoldDB" id="A0A6A1U0Z4"/>
<name>A0A6A1U0Z4_NEOGA</name>
<feature type="compositionally biased region" description="Basic and acidic residues" evidence="1">
    <location>
        <begin position="52"/>
        <end position="63"/>
    </location>
</feature>
<proteinExistence type="predicted"/>
<evidence type="ECO:0000256" key="1">
    <source>
        <dbReference type="SAM" id="MobiDB-lite"/>
    </source>
</evidence>
<protein>
    <submittedName>
        <fullName evidence="2">Lytic murein transglycosylase</fullName>
    </submittedName>
</protein>
<feature type="region of interest" description="Disordered" evidence="1">
    <location>
        <begin position="36"/>
        <end position="74"/>
    </location>
</feature>
<sequence length="74" mass="7652">MARATQNTPLCPAGHLPLKGGDWQDAPTLLQSRRLLGTGHGNGSISPLEGEVPGRAEGGDVREFAITPQPPASP</sequence>
<dbReference type="EMBL" id="VZUL01000002">
    <property type="protein sequence ID" value="KAB1089364.1"/>
    <property type="molecule type" value="Genomic_DNA"/>
</dbReference>